<comment type="caution">
    <text evidence="2">The sequence shown here is derived from an EMBL/GenBank/DDBJ whole genome shotgun (WGS) entry which is preliminary data.</text>
</comment>
<evidence type="ECO:0000256" key="1">
    <source>
        <dbReference type="SAM" id="MobiDB-lite"/>
    </source>
</evidence>
<proteinExistence type="predicted"/>
<evidence type="ECO:0000313" key="2">
    <source>
        <dbReference type="EMBL" id="MBP2240155.1"/>
    </source>
</evidence>
<protein>
    <recommendedName>
        <fullName evidence="4">RNA polymerase subunit sigma</fullName>
    </recommendedName>
</protein>
<organism evidence="2 3">
    <name type="scientific">Cytobacillus eiseniae</name>
    <dbReference type="NCBI Taxonomy" id="762947"/>
    <lineage>
        <taxon>Bacteria</taxon>
        <taxon>Bacillati</taxon>
        <taxon>Bacillota</taxon>
        <taxon>Bacilli</taxon>
        <taxon>Bacillales</taxon>
        <taxon>Bacillaceae</taxon>
        <taxon>Cytobacillus</taxon>
    </lineage>
</organism>
<dbReference type="EMBL" id="JAGIKZ010000002">
    <property type="protein sequence ID" value="MBP2240155.1"/>
    <property type="molecule type" value="Genomic_DNA"/>
</dbReference>
<evidence type="ECO:0008006" key="4">
    <source>
        <dbReference type="Google" id="ProtNLM"/>
    </source>
</evidence>
<keyword evidence="3" id="KW-1185">Reference proteome</keyword>
<name>A0ABS4RB82_9BACI</name>
<dbReference type="RefSeq" id="WP_066393633.1">
    <property type="nucleotide sequence ID" value="NZ_JAGIKZ010000002.1"/>
</dbReference>
<dbReference type="Proteomes" id="UP001519293">
    <property type="component" value="Unassembled WGS sequence"/>
</dbReference>
<sequence length="105" mass="12286">MSLKSVEMQIALPRTFEAGKIQEQLQQRGQIANDFASEYTSKEAEQKRKTVNKQEQKGNVRLSQEQNEHDQDPNHSEKDEHQIKDSQKEKREKHPYKGNFIDFSG</sequence>
<gene>
    <name evidence="2" type="ORF">J2Z40_000708</name>
</gene>
<feature type="region of interest" description="Disordered" evidence="1">
    <location>
        <begin position="36"/>
        <end position="105"/>
    </location>
</feature>
<reference evidence="2 3" key="1">
    <citation type="submission" date="2021-03" db="EMBL/GenBank/DDBJ databases">
        <title>Genomic Encyclopedia of Type Strains, Phase IV (KMG-IV): sequencing the most valuable type-strain genomes for metagenomic binning, comparative biology and taxonomic classification.</title>
        <authorList>
            <person name="Goeker M."/>
        </authorList>
    </citation>
    <scope>NUCLEOTIDE SEQUENCE [LARGE SCALE GENOMIC DNA]</scope>
    <source>
        <strain evidence="2 3">DSM 26675</strain>
    </source>
</reference>
<feature type="compositionally biased region" description="Basic and acidic residues" evidence="1">
    <location>
        <begin position="66"/>
        <end position="92"/>
    </location>
</feature>
<feature type="compositionally biased region" description="Basic and acidic residues" evidence="1">
    <location>
        <begin position="40"/>
        <end position="58"/>
    </location>
</feature>
<evidence type="ECO:0000313" key="3">
    <source>
        <dbReference type="Proteomes" id="UP001519293"/>
    </source>
</evidence>
<accession>A0ABS4RB82</accession>